<dbReference type="Proteomes" id="UP000254263">
    <property type="component" value="Unassembled WGS sequence"/>
</dbReference>
<dbReference type="Gene3D" id="3.30.70.2970">
    <property type="entry name" value="Protein of unknown function (DUF541), domain 2"/>
    <property type="match status" value="1"/>
</dbReference>
<protein>
    <submittedName>
        <fullName evidence="1">Oxidative stress defense protein</fullName>
    </submittedName>
</protein>
<evidence type="ECO:0000313" key="2">
    <source>
        <dbReference type="Proteomes" id="UP000254263"/>
    </source>
</evidence>
<dbReference type="InterPro" id="IPR007497">
    <property type="entry name" value="SIMPL/DUF541"/>
</dbReference>
<dbReference type="AlphaFoldDB" id="A0A379DIG1"/>
<dbReference type="EMBL" id="UGTI01000001">
    <property type="protein sequence ID" value="SUB78168.1"/>
    <property type="molecule type" value="Genomic_DNA"/>
</dbReference>
<name>A0A379DIG1_9PORP</name>
<proteinExistence type="predicted"/>
<reference evidence="1 2" key="1">
    <citation type="submission" date="2018-06" db="EMBL/GenBank/DDBJ databases">
        <authorList>
            <consortium name="Pathogen Informatics"/>
            <person name="Doyle S."/>
        </authorList>
    </citation>
    <scope>NUCLEOTIDE SEQUENCE [LARGE SCALE GENOMIC DNA]</scope>
    <source>
        <strain evidence="1 2">NCTC13100</strain>
    </source>
</reference>
<sequence length="243" mass="27367">MKNNSLIITIIASVALILAAAVFGSRIAQIKKPAKAVKVTGICERTFESDLIVWKARFSAQNMDLQSGFSQLKEDREQVLKFLEGKGIAKDMIDLSSISVEKMFDSRYNNNNYYNVFTGYKLTQTVKIESNDVDKIEKISKDVTELINNDVMIESEMPKYYYTKLDDLKIEMLENASADAYERASVIAQGSKSKIDRLTQSQMGVFQIVGYNSDEDYSWGGTFNTSSRKKTASITVKSTFTLK</sequence>
<dbReference type="Pfam" id="PF04402">
    <property type="entry name" value="SIMPL"/>
    <property type="match status" value="1"/>
</dbReference>
<dbReference type="PANTHER" id="PTHR34387">
    <property type="entry name" value="SLR1258 PROTEIN"/>
    <property type="match status" value="1"/>
</dbReference>
<dbReference type="InterPro" id="IPR052022">
    <property type="entry name" value="26kDa_periplasmic_antigen"/>
</dbReference>
<dbReference type="PIRSF" id="PIRSF029033">
    <property type="entry name" value="UCP029033"/>
    <property type="match status" value="1"/>
</dbReference>
<evidence type="ECO:0000313" key="1">
    <source>
        <dbReference type="EMBL" id="SUB78168.1"/>
    </source>
</evidence>
<dbReference type="Gene3D" id="3.30.110.170">
    <property type="entry name" value="Protein of unknown function (DUF541), domain 1"/>
    <property type="match status" value="1"/>
</dbReference>
<dbReference type="InterPro" id="IPR016907">
    <property type="entry name" value="UCP029033"/>
</dbReference>
<dbReference type="PANTHER" id="PTHR34387:SF2">
    <property type="entry name" value="SLR1258 PROTEIN"/>
    <property type="match status" value="1"/>
</dbReference>
<gene>
    <name evidence="1" type="ORF">NCTC13100_01321</name>
</gene>
<organism evidence="1 2">
    <name type="scientific">Porphyromonas macacae</name>
    <dbReference type="NCBI Taxonomy" id="28115"/>
    <lineage>
        <taxon>Bacteria</taxon>
        <taxon>Pseudomonadati</taxon>
        <taxon>Bacteroidota</taxon>
        <taxon>Bacteroidia</taxon>
        <taxon>Bacteroidales</taxon>
        <taxon>Porphyromonadaceae</taxon>
        <taxon>Porphyromonas</taxon>
    </lineage>
</organism>
<dbReference type="GO" id="GO:0006974">
    <property type="term" value="P:DNA damage response"/>
    <property type="evidence" value="ECO:0007669"/>
    <property type="project" value="TreeGrafter"/>
</dbReference>
<dbReference type="RefSeq" id="WP_018361137.1">
    <property type="nucleotide sequence ID" value="NZ_UGTI01000001.1"/>
</dbReference>
<accession>A0A379DIG1</accession>